<keyword evidence="1" id="KW-0812">Transmembrane</keyword>
<keyword evidence="1" id="KW-1133">Transmembrane helix</keyword>
<evidence type="ECO:0000313" key="2">
    <source>
        <dbReference type="EMBL" id="SHF17012.1"/>
    </source>
</evidence>
<name>A0A1M4ZGT6_9RHOB</name>
<evidence type="ECO:0000256" key="1">
    <source>
        <dbReference type="SAM" id="Phobius"/>
    </source>
</evidence>
<dbReference type="EMBL" id="FQUV01000004">
    <property type="protein sequence ID" value="SHF17012.1"/>
    <property type="molecule type" value="Genomic_DNA"/>
</dbReference>
<dbReference type="AlphaFoldDB" id="A0A1M4ZGT6"/>
<proteinExistence type="predicted"/>
<dbReference type="RefSeq" id="WP_073143344.1">
    <property type="nucleotide sequence ID" value="NZ_FQUV01000004.1"/>
</dbReference>
<evidence type="ECO:0000313" key="3">
    <source>
        <dbReference type="Proteomes" id="UP000184144"/>
    </source>
</evidence>
<protein>
    <recommendedName>
        <fullName evidence="4">Transmembrane protein (PGPGW)</fullName>
    </recommendedName>
</protein>
<keyword evidence="3" id="KW-1185">Reference proteome</keyword>
<dbReference type="STRING" id="1486859.SAMN05444273_104172"/>
<dbReference type="Proteomes" id="UP000184144">
    <property type="component" value="Unassembled WGS sequence"/>
</dbReference>
<sequence length="105" mass="12337">MSPDPHKRARETRRFERQFDAIERTMPALQRPLKAIRARGWWILRVPIALIFIIGGFLAILPVFGFWMLPIGLLLLAVDITALRGPLVNLIVRARRRIELWRMRN</sequence>
<dbReference type="OrthoDB" id="5959103at2"/>
<reference evidence="3" key="1">
    <citation type="submission" date="2016-11" db="EMBL/GenBank/DDBJ databases">
        <authorList>
            <person name="Varghese N."/>
            <person name="Submissions S."/>
        </authorList>
    </citation>
    <scope>NUCLEOTIDE SEQUENCE [LARGE SCALE GENOMIC DNA]</scope>
    <source>
        <strain evidence="3">DSM 100566</strain>
    </source>
</reference>
<evidence type="ECO:0008006" key="4">
    <source>
        <dbReference type="Google" id="ProtNLM"/>
    </source>
</evidence>
<feature type="transmembrane region" description="Helical" evidence="1">
    <location>
        <begin position="41"/>
        <end position="61"/>
    </location>
</feature>
<keyword evidence="1" id="KW-0472">Membrane</keyword>
<organism evidence="2 3">
    <name type="scientific">Litoreibacter ascidiaceicola</name>
    <dbReference type="NCBI Taxonomy" id="1486859"/>
    <lineage>
        <taxon>Bacteria</taxon>
        <taxon>Pseudomonadati</taxon>
        <taxon>Pseudomonadota</taxon>
        <taxon>Alphaproteobacteria</taxon>
        <taxon>Rhodobacterales</taxon>
        <taxon>Roseobacteraceae</taxon>
        <taxon>Litoreibacter</taxon>
    </lineage>
</organism>
<accession>A0A1M4ZGT6</accession>
<gene>
    <name evidence="2" type="ORF">SAMN05444273_104172</name>
</gene>
<feature type="transmembrane region" description="Helical" evidence="1">
    <location>
        <begin position="67"/>
        <end position="92"/>
    </location>
</feature>